<proteinExistence type="predicted"/>
<evidence type="ECO:0000313" key="2">
    <source>
        <dbReference type="Proteomes" id="UP000070646"/>
    </source>
</evidence>
<comment type="caution">
    <text evidence="1">The sequence shown here is derived from an EMBL/GenBank/DDBJ whole genome shotgun (WGS) entry which is preliminary data.</text>
</comment>
<dbReference type="Proteomes" id="UP000070646">
    <property type="component" value="Unassembled WGS sequence"/>
</dbReference>
<reference evidence="1 2" key="1">
    <citation type="submission" date="2016-01" db="EMBL/GenBank/DDBJ databases">
        <authorList>
            <person name="Oliw E.H."/>
        </authorList>
    </citation>
    <scope>NUCLEOTIDE SEQUENCE [LARGE SCALE GENOMIC DNA]</scope>
    <source>
        <strain evidence="1 2">MJR7757A</strain>
    </source>
</reference>
<accession>A0A133NAF3</accession>
<gene>
    <name evidence="1" type="ORF">HMPREF3222_00939</name>
</gene>
<dbReference type="AlphaFoldDB" id="A0A133NAF3"/>
<dbReference type="PATRIC" id="fig|1502.174.peg.955"/>
<protein>
    <submittedName>
        <fullName evidence="1">Uncharacterized protein</fullName>
    </submittedName>
</protein>
<evidence type="ECO:0000313" key="1">
    <source>
        <dbReference type="EMBL" id="KXA13223.1"/>
    </source>
</evidence>
<name>A0A133NAF3_CLOPF</name>
<organism evidence="1 2">
    <name type="scientific">Clostridium perfringens</name>
    <dbReference type="NCBI Taxonomy" id="1502"/>
    <lineage>
        <taxon>Bacteria</taxon>
        <taxon>Bacillati</taxon>
        <taxon>Bacillota</taxon>
        <taxon>Clostridia</taxon>
        <taxon>Eubacteriales</taxon>
        <taxon>Clostridiaceae</taxon>
        <taxon>Clostridium</taxon>
    </lineage>
</organism>
<dbReference type="EMBL" id="LRPU01000046">
    <property type="protein sequence ID" value="KXA13223.1"/>
    <property type="molecule type" value="Genomic_DNA"/>
</dbReference>
<sequence length="41" mass="4736">MNLNFSYFMNIFILGDDIIISFSTPSYMDRLFNGVGHMILS</sequence>